<dbReference type="InterPro" id="IPR050819">
    <property type="entry name" value="Tripeptidyl-peptidase_I"/>
</dbReference>
<accession>A0A0G2F3Q2</accession>
<keyword evidence="7 13" id="KW-0732">Signal</keyword>
<dbReference type="GO" id="GO:0005576">
    <property type="term" value="C:extracellular region"/>
    <property type="evidence" value="ECO:0007669"/>
    <property type="project" value="UniProtKB-SubCell"/>
</dbReference>
<keyword evidence="5 12" id="KW-0645">Protease</keyword>
<comment type="function">
    <text evidence="2">Secreted tripeptidyl-peptidase which degrades proteins at acidic pHs and is involved in virulence.</text>
</comment>
<dbReference type="PROSITE" id="PS51695">
    <property type="entry name" value="SEDOLISIN"/>
    <property type="match status" value="1"/>
</dbReference>
<dbReference type="GO" id="GO:0006508">
    <property type="term" value="P:proteolysis"/>
    <property type="evidence" value="ECO:0007669"/>
    <property type="project" value="UniProtKB-KW"/>
</dbReference>
<feature type="domain" description="Peptidase S53" evidence="14">
    <location>
        <begin position="230"/>
        <end position="652"/>
    </location>
</feature>
<gene>
    <name evidence="15" type="ORF">UCRPC4_g00318</name>
</gene>
<feature type="binding site" evidence="12">
    <location>
        <position position="646"/>
    </location>
    <ligand>
        <name>Ca(2+)</name>
        <dbReference type="ChEBI" id="CHEBI:29108"/>
    </ligand>
</feature>
<evidence type="ECO:0000259" key="14">
    <source>
        <dbReference type="PROSITE" id="PS51695"/>
    </source>
</evidence>
<keyword evidence="11" id="KW-0865">Zymogen</keyword>
<evidence type="ECO:0000256" key="13">
    <source>
        <dbReference type="SAM" id="SignalP"/>
    </source>
</evidence>
<feature type="active site" description="Charge relay system" evidence="12">
    <location>
        <position position="307"/>
    </location>
</feature>
<dbReference type="PANTHER" id="PTHR14218:SF19">
    <property type="entry name" value="SERINE PROTEASE AORO, PUTATIVE (AFU_ORTHOLOGUE AFUA_6G10250)-RELATED"/>
    <property type="match status" value="1"/>
</dbReference>
<evidence type="ECO:0000256" key="11">
    <source>
        <dbReference type="ARBA" id="ARBA00023145"/>
    </source>
</evidence>
<evidence type="ECO:0000256" key="6">
    <source>
        <dbReference type="ARBA" id="ARBA00022723"/>
    </source>
</evidence>
<keyword evidence="9 12" id="KW-0720">Serine protease</keyword>
<organism evidence="15 16">
    <name type="scientific">Phaeomoniella chlamydospora</name>
    <name type="common">Phaeoacremonium chlamydosporum</name>
    <dbReference type="NCBI Taxonomy" id="158046"/>
    <lineage>
        <taxon>Eukaryota</taxon>
        <taxon>Fungi</taxon>
        <taxon>Dikarya</taxon>
        <taxon>Ascomycota</taxon>
        <taxon>Pezizomycotina</taxon>
        <taxon>Eurotiomycetes</taxon>
        <taxon>Chaetothyriomycetidae</taxon>
        <taxon>Phaeomoniellales</taxon>
        <taxon>Phaeomoniellaceae</taxon>
        <taxon>Phaeomoniella</taxon>
    </lineage>
</organism>
<evidence type="ECO:0000256" key="4">
    <source>
        <dbReference type="ARBA" id="ARBA00012462"/>
    </source>
</evidence>
<comment type="subcellular location">
    <subcellularLocation>
        <location evidence="3">Secreted</location>
        <location evidence="3">Extracellular space</location>
    </subcellularLocation>
</comment>
<evidence type="ECO:0000256" key="2">
    <source>
        <dbReference type="ARBA" id="ARBA00002451"/>
    </source>
</evidence>
<dbReference type="EMBL" id="LCWF01000007">
    <property type="protein sequence ID" value="KKY28894.1"/>
    <property type="molecule type" value="Genomic_DNA"/>
</dbReference>
<evidence type="ECO:0000256" key="1">
    <source>
        <dbReference type="ARBA" id="ARBA00001910"/>
    </source>
</evidence>
<reference evidence="15 16" key="1">
    <citation type="submission" date="2015-05" db="EMBL/GenBank/DDBJ databases">
        <title>Distinctive expansion of gene families associated with plant cell wall degradation and secondary metabolism in the genomes of grapevine trunk pathogens.</title>
        <authorList>
            <person name="Lawrence D.P."/>
            <person name="Travadon R."/>
            <person name="Rolshausen P.E."/>
            <person name="Baumgartner K."/>
        </authorList>
    </citation>
    <scope>NUCLEOTIDE SEQUENCE [LARGE SCALE GENOMIC DNA]</scope>
    <source>
        <strain evidence="15">UCRPC4</strain>
    </source>
</reference>
<evidence type="ECO:0000313" key="16">
    <source>
        <dbReference type="Proteomes" id="UP000053317"/>
    </source>
</evidence>
<name>A0A0G2F3Q2_PHACM</name>
<dbReference type="EC" id="3.4.14.10" evidence="4"/>
<dbReference type="InterPro" id="IPR030400">
    <property type="entry name" value="Sedolisin_dom"/>
</dbReference>
<feature type="signal peptide" evidence="13">
    <location>
        <begin position="1"/>
        <end position="19"/>
    </location>
</feature>
<evidence type="ECO:0000256" key="10">
    <source>
        <dbReference type="ARBA" id="ARBA00022837"/>
    </source>
</evidence>
<feature type="active site" description="Charge relay system" evidence="12">
    <location>
        <position position="311"/>
    </location>
</feature>
<dbReference type="GO" id="GO:0046872">
    <property type="term" value="F:metal ion binding"/>
    <property type="evidence" value="ECO:0007669"/>
    <property type="project" value="UniProtKB-UniRule"/>
</dbReference>
<dbReference type="Proteomes" id="UP000053317">
    <property type="component" value="Unassembled WGS sequence"/>
</dbReference>
<evidence type="ECO:0000256" key="5">
    <source>
        <dbReference type="ARBA" id="ARBA00022670"/>
    </source>
</evidence>
<dbReference type="GO" id="GO:0008240">
    <property type="term" value="F:tripeptidyl-peptidase activity"/>
    <property type="evidence" value="ECO:0007669"/>
    <property type="project" value="UniProtKB-EC"/>
</dbReference>
<dbReference type="Pfam" id="PF00082">
    <property type="entry name" value="Peptidase_S8"/>
    <property type="match status" value="1"/>
</dbReference>
<dbReference type="SUPFAM" id="SSF54897">
    <property type="entry name" value="Protease propeptides/inhibitors"/>
    <property type="match status" value="1"/>
</dbReference>
<comment type="caution">
    <text evidence="15">The sequence shown here is derived from an EMBL/GenBank/DDBJ whole genome shotgun (WGS) entry which is preliminary data.</text>
</comment>
<dbReference type="OrthoDB" id="409122at2759"/>
<dbReference type="InterPro" id="IPR000209">
    <property type="entry name" value="Peptidase_S8/S53_dom"/>
</dbReference>
<dbReference type="CDD" id="cd11377">
    <property type="entry name" value="Pro-peptidase_S53"/>
    <property type="match status" value="1"/>
</dbReference>
<keyword evidence="16" id="KW-1185">Reference proteome</keyword>
<feature type="active site" description="Charge relay system" evidence="12">
    <location>
        <position position="586"/>
    </location>
</feature>
<evidence type="ECO:0000256" key="9">
    <source>
        <dbReference type="ARBA" id="ARBA00022825"/>
    </source>
</evidence>
<evidence type="ECO:0000256" key="7">
    <source>
        <dbReference type="ARBA" id="ARBA00022729"/>
    </source>
</evidence>
<keyword evidence="6 12" id="KW-0479">Metal-binding</keyword>
<dbReference type="Gene3D" id="3.40.50.200">
    <property type="entry name" value="Peptidase S8/S53 domain"/>
    <property type="match status" value="1"/>
</dbReference>
<comment type="catalytic activity">
    <reaction evidence="1">
        <text>Release of an N-terminal tripeptide from a polypeptide.</text>
        <dbReference type="EC" id="3.4.14.10"/>
    </reaction>
</comment>
<dbReference type="CDD" id="cd04056">
    <property type="entry name" value="Peptidases_S53"/>
    <property type="match status" value="1"/>
</dbReference>
<dbReference type="GO" id="GO:0004252">
    <property type="term" value="F:serine-type endopeptidase activity"/>
    <property type="evidence" value="ECO:0007669"/>
    <property type="project" value="UniProtKB-UniRule"/>
</dbReference>
<feature type="chain" id="PRO_5002543800" description="tripeptidyl-peptidase II" evidence="13">
    <location>
        <begin position="20"/>
        <end position="652"/>
    </location>
</feature>
<feature type="binding site" evidence="12">
    <location>
        <position position="628"/>
    </location>
    <ligand>
        <name>Ca(2+)</name>
        <dbReference type="ChEBI" id="CHEBI:29108"/>
    </ligand>
</feature>
<dbReference type="Pfam" id="PF09286">
    <property type="entry name" value="Pro-kuma_activ"/>
    <property type="match status" value="1"/>
</dbReference>
<comment type="cofactor">
    <cofactor evidence="12">
        <name>Ca(2+)</name>
        <dbReference type="ChEBI" id="CHEBI:29108"/>
    </cofactor>
    <text evidence="12">Binds 1 Ca(2+) ion per subunit.</text>
</comment>
<feature type="binding site" evidence="12">
    <location>
        <position position="627"/>
    </location>
    <ligand>
        <name>Ca(2+)</name>
        <dbReference type="ChEBI" id="CHEBI:29108"/>
    </ligand>
</feature>
<keyword evidence="10 12" id="KW-0106">Calcium</keyword>
<feature type="binding site" evidence="12">
    <location>
        <position position="648"/>
    </location>
    <ligand>
        <name>Ca(2+)</name>
        <dbReference type="ChEBI" id="CHEBI:29108"/>
    </ligand>
</feature>
<reference evidence="15 16" key="2">
    <citation type="submission" date="2015-05" db="EMBL/GenBank/DDBJ databases">
        <authorList>
            <person name="Morales-Cruz A."/>
            <person name="Amrine K.C."/>
            <person name="Cantu D."/>
        </authorList>
    </citation>
    <scope>NUCLEOTIDE SEQUENCE [LARGE SCALE GENOMIC DNA]</scope>
    <source>
        <strain evidence="15">UCRPC4</strain>
    </source>
</reference>
<evidence type="ECO:0000313" key="15">
    <source>
        <dbReference type="EMBL" id="KKY28894.1"/>
    </source>
</evidence>
<dbReference type="AlphaFoldDB" id="A0A0G2F3Q2"/>
<sequence length="652" mass="71205">MRFLQGVLAATTLVAFSEALPKGNTHSLHEKRSHTPSKWQKRARVEREAILPVRIGLTQTNLEEGHEYLMDVSHPNSSNFGKHWTAEQVHDAFAPTEEAIQLVREWLISSGIEDRRIIHSENKGWIALEVPVETAERLFLTEYYEHEHIETGKIRIGSDEYHVPTHIKRHIDYITPGVKFSAPLKKRSIKRSTSTLEKMKPAVPGHKASAWTDTATNYSLPTSLQGCATNVTPPCIRALYSIPIANRSDSVNSMGIYEDGDIYAQSDIDLYFATYAPQVPQGTHPIPAFIDGATAPVSADSDLNTGESDIDLDMAYSLIYPQTVTLYQTDDLHYEELEITGKVLGYLNTFLDALDGSYCNYTAYGITGDSPDIDPTYPDPPYYNGTLQCGVYTPTRVISISYGEGEADLPVNYQKRQCSEFLKLGLQGHTFTISTGDYGVASYPGDVNSTTGCLGTNQDIYSPNNPVNCPYVLAVGATQIPTNGTVYSPEISMQDDLGGSASLFASAGGFANFFEAPDYQTSALSHYFEHHDPGYAYYTATSNGTGIGANNGIYNRVGRGYPDVSANGAKFPAFMDGELYHFYGTSLAAPLWGSIITLINEERTAIGKGPVGFVNPTLYENTDVFNDITSGSNPGCGSGGFEAVEGWDPVTG</sequence>
<dbReference type="InterPro" id="IPR015366">
    <property type="entry name" value="S53_propep"/>
</dbReference>
<evidence type="ECO:0000256" key="8">
    <source>
        <dbReference type="ARBA" id="ARBA00022801"/>
    </source>
</evidence>
<protein>
    <recommendedName>
        <fullName evidence="4">tripeptidyl-peptidase II</fullName>
        <ecNumber evidence="4">3.4.14.10</ecNumber>
    </recommendedName>
</protein>
<evidence type="ECO:0000256" key="3">
    <source>
        <dbReference type="ARBA" id="ARBA00004239"/>
    </source>
</evidence>
<dbReference type="PANTHER" id="PTHR14218">
    <property type="entry name" value="PROTEASE S8 TRIPEPTIDYL PEPTIDASE I CLN2"/>
    <property type="match status" value="1"/>
</dbReference>
<dbReference type="InterPro" id="IPR036852">
    <property type="entry name" value="Peptidase_S8/S53_dom_sf"/>
</dbReference>
<keyword evidence="8 12" id="KW-0378">Hydrolase</keyword>
<dbReference type="SMART" id="SM00944">
    <property type="entry name" value="Pro-kuma_activ"/>
    <property type="match status" value="1"/>
</dbReference>
<evidence type="ECO:0000256" key="12">
    <source>
        <dbReference type="PROSITE-ProRule" id="PRU01032"/>
    </source>
</evidence>
<proteinExistence type="predicted"/>
<dbReference type="SUPFAM" id="SSF52743">
    <property type="entry name" value="Subtilisin-like"/>
    <property type="match status" value="1"/>
</dbReference>